<dbReference type="InterPro" id="IPR050951">
    <property type="entry name" value="Retrovirus_Pol_polyprotein"/>
</dbReference>
<dbReference type="SUPFAM" id="SSF50630">
    <property type="entry name" value="Acid proteases"/>
    <property type="match status" value="1"/>
</dbReference>
<keyword evidence="4" id="KW-0255">Endonuclease</keyword>
<dbReference type="Gene3D" id="3.10.20.370">
    <property type="match status" value="1"/>
</dbReference>
<dbReference type="Proteomes" id="UP001378592">
    <property type="component" value="Unassembled WGS sequence"/>
</dbReference>
<dbReference type="Pfam" id="PF00078">
    <property type="entry name" value="RVT_1"/>
    <property type="match status" value="1"/>
</dbReference>
<keyword evidence="3" id="KW-0540">Nuclease</keyword>
<evidence type="ECO:0000256" key="2">
    <source>
        <dbReference type="ARBA" id="ARBA00022695"/>
    </source>
</evidence>
<dbReference type="CDD" id="cd01647">
    <property type="entry name" value="RT_LTR"/>
    <property type="match status" value="1"/>
</dbReference>
<dbReference type="InterPro" id="IPR043502">
    <property type="entry name" value="DNA/RNA_pol_sf"/>
</dbReference>
<dbReference type="Gene3D" id="3.30.70.270">
    <property type="match status" value="2"/>
</dbReference>
<dbReference type="Pfam" id="PF17921">
    <property type="entry name" value="Integrase_H2C2"/>
    <property type="match status" value="1"/>
</dbReference>
<dbReference type="InterPro" id="IPR000477">
    <property type="entry name" value="RT_dom"/>
</dbReference>
<evidence type="ECO:0000259" key="7">
    <source>
        <dbReference type="PROSITE" id="PS50878"/>
    </source>
</evidence>
<dbReference type="EC" id="2.7.7.49" evidence="1"/>
<evidence type="ECO:0000313" key="8">
    <source>
        <dbReference type="EMBL" id="KAK7788920.1"/>
    </source>
</evidence>
<dbReference type="EMBL" id="JAZDUA010000898">
    <property type="protein sequence ID" value="KAK7788920.1"/>
    <property type="molecule type" value="Genomic_DNA"/>
</dbReference>
<sequence>MEGLKPPRCLNLNSSNMSEEWKIWKQSFETYMVASGGNEKSDLVKIAILLHVLGEETMRIYDTLDITEEEKKVYATVMTKINNYFAPQVNTSVETYKFNCRVQGQSETFDSFVTDLKRMSALCDFGNARDRLIKDKIVQGVCDQNLKRKLLAEANLTLASAVEMGRAAEQTQQQLETMERQSLSVETIQKNNEQYARKSTGSSWQGNKVQQPSTSKAYQKKGSTSTPGRGCGKCGLKHEWGQCPAFGKTCRKCEALNNFARMCKSKLVYEVNTDSEDDGDCFMGSIQVEKTVNSIDYNKNDWYRIVELTDCDKRVKFKLDTGAQVNVLPMSKLKQMKVEQNIVHSNVTLRTFANTKIPVVGKITLQCKANDRIKNLEFQVVDFDKSFPILGLKGIEKLDLLQRSVSEIKLETVFSTHRDLFRGIGDISIKKCKIVLKDDAVPKVSACRKIPFKLRDKVKDELNRMEKLNIIQKVTAPTDWVNPIVVVNKPDKNVRICLDPFELNNAIKREHFKLPTFEELTADLNGARFFSTLDAHKGFYQIRLEDESSDLTTFNTPFGRYKFLRLPFGLSCAPEMFHATFTDIFKDIEGVKIYIDDILIAAKTQIEHDKILKQVLDRAKEVGVKFNKEKCIFGVSLVKFMGHILSQDGIQIDKDRIKAILEIPVPGNKADLSRFLGMVTFVSRFIPNMTYLTCTLRGLLKKDVTWNWSNQCQTDFDKLKECLSQAPVLHYFDANKPATLSVDSSQNGLGAVLLQDGCPVIYASKTLTDTQQKYAQIEKETLAIVHGCERFHQFIYGQKVVVETDHKPLVSIFQKPLDKVPFRLQRLRLRLQGYDLDVRYKPGKLLYIADALSRASIDDGNFRLNDESDLRVNLLNVMYNVTDEKLNKIIKYTEKDELQKLKEVIQNGWPVEKRYVPPELTPYWSVRSELSVYNGLIVKGLQIVIPRLLRREMIDRAHYNHMGVEKTTNRARDCMYWPMMFKEIKDKVDSCSVCLCNSKSNQKETLVNRDLPTKPWEIVAMDIFQFEKKKNTC</sequence>
<keyword evidence="4" id="KW-0378">Hydrolase</keyword>
<dbReference type="InterPro" id="IPR041577">
    <property type="entry name" value="RT_RNaseH_2"/>
</dbReference>
<evidence type="ECO:0000256" key="4">
    <source>
        <dbReference type="ARBA" id="ARBA00022759"/>
    </source>
</evidence>
<feature type="domain" description="Reverse transcriptase" evidence="7">
    <location>
        <begin position="468"/>
        <end position="645"/>
    </location>
</feature>
<keyword evidence="5" id="KW-0695">RNA-directed DNA polymerase</keyword>
<proteinExistence type="predicted"/>
<dbReference type="FunFam" id="3.10.20.370:FF:000001">
    <property type="entry name" value="Retrovirus-related Pol polyprotein from transposon 17.6-like protein"/>
    <property type="match status" value="1"/>
</dbReference>
<dbReference type="GO" id="GO:0004519">
    <property type="term" value="F:endonuclease activity"/>
    <property type="evidence" value="ECO:0007669"/>
    <property type="project" value="UniProtKB-KW"/>
</dbReference>
<evidence type="ECO:0000256" key="6">
    <source>
        <dbReference type="SAM" id="MobiDB-lite"/>
    </source>
</evidence>
<dbReference type="CDD" id="cd09274">
    <property type="entry name" value="RNase_HI_RT_Ty3"/>
    <property type="match status" value="1"/>
</dbReference>
<dbReference type="PROSITE" id="PS50878">
    <property type="entry name" value="RT_POL"/>
    <property type="match status" value="1"/>
</dbReference>
<dbReference type="PANTHER" id="PTHR37984">
    <property type="entry name" value="PROTEIN CBG26694"/>
    <property type="match status" value="1"/>
</dbReference>
<evidence type="ECO:0000256" key="3">
    <source>
        <dbReference type="ARBA" id="ARBA00022722"/>
    </source>
</evidence>
<feature type="compositionally biased region" description="Polar residues" evidence="6">
    <location>
        <begin position="194"/>
        <end position="227"/>
    </location>
</feature>
<dbReference type="Pfam" id="PF17919">
    <property type="entry name" value="RT_RNaseH_2"/>
    <property type="match status" value="1"/>
</dbReference>
<dbReference type="Gene3D" id="2.40.70.10">
    <property type="entry name" value="Acid Proteases"/>
    <property type="match status" value="1"/>
</dbReference>
<evidence type="ECO:0000256" key="5">
    <source>
        <dbReference type="ARBA" id="ARBA00022918"/>
    </source>
</evidence>
<protein>
    <recommendedName>
        <fullName evidence="1">RNA-directed DNA polymerase</fullName>
        <ecNumber evidence="1">2.7.7.49</ecNumber>
    </recommendedName>
</protein>
<reference evidence="8 9" key="1">
    <citation type="submission" date="2024-03" db="EMBL/GenBank/DDBJ databases">
        <title>The genome assembly and annotation of the cricket Gryllus longicercus Weissman &amp; Gray.</title>
        <authorList>
            <person name="Szrajer S."/>
            <person name="Gray D."/>
            <person name="Ylla G."/>
        </authorList>
    </citation>
    <scope>NUCLEOTIDE SEQUENCE [LARGE SCALE GENOMIC DNA]</scope>
    <source>
        <strain evidence="8">DAG 2021-001</strain>
        <tissue evidence="8">Whole body minus gut</tissue>
    </source>
</reference>
<name>A0AAN9VEG9_9ORTH</name>
<dbReference type="FunFam" id="3.30.70.270:FF:000026">
    <property type="entry name" value="Transposon Ty3-G Gag-Pol polyprotein"/>
    <property type="match status" value="1"/>
</dbReference>
<dbReference type="GO" id="GO:0003964">
    <property type="term" value="F:RNA-directed DNA polymerase activity"/>
    <property type="evidence" value="ECO:0007669"/>
    <property type="project" value="UniProtKB-KW"/>
</dbReference>
<comment type="caution">
    <text evidence="8">The sequence shown here is derived from an EMBL/GenBank/DDBJ whole genome shotgun (WGS) entry which is preliminary data.</text>
</comment>
<dbReference type="SUPFAM" id="SSF56672">
    <property type="entry name" value="DNA/RNA polymerases"/>
    <property type="match status" value="1"/>
</dbReference>
<feature type="region of interest" description="Disordered" evidence="6">
    <location>
        <begin position="194"/>
        <end position="229"/>
    </location>
</feature>
<dbReference type="Gene3D" id="3.10.10.10">
    <property type="entry name" value="HIV Type 1 Reverse Transcriptase, subunit A, domain 1"/>
    <property type="match status" value="1"/>
</dbReference>
<dbReference type="PANTHER" id="PTHR37984:SF8">
    <property type="entry name" value="CCHC-TYPE DOMAIN-CONTAINING PROTEIN"/>
    <property type="match status" value="1"/>
</dbReference>
<organism evidence="8 9">
    <name type="scientific">Gryllus longicercus</name>
    <dbReference type="NCBI Taxonomy" id="2509291"/>
    <lineage>
        <taxon>Eukaryota</taxon>
        <taxon>Metazoa</taxon>
        <taxon>Ecdysozoa</taxon>
        <taxon>Arthropoda</taxon>
        <taxon>Hexapoda</taxon>
        <taxon>Insecta</taxon>
        <taxon>Pterygota</taxon>
        <taxon>Neoptera</taxon>
        <taxon>Polyneoptera</taxon>
        <taxon>Orthoptera</taxon>
        <taxon>Ensifera</taxon>
        <taxon>Gryllidea</taxon>
        <taxon>Grylloidea</taxon>
        <taxon>Gryllidae</taxon>
        <taxon>Gryllinae</taxon>
        <taxon>Gryllus</taxon>
    </lineage>
</organism>
<dbReference type="FunFam" id="1.10.340.70:FF:000003">
    <property type="entry name" value="Protein CBG25708"/>
    <property type="match status" value="1"/>
</dbReference>
<dbReference type="InterPro" id="IPR041588">
    <property type="entry name" value="Integrase_H2C2"/>
</dbReference>
<dbReference type="CDD" id="cd05481">
    <property type="entry name" value="retropepsin_like_LTR_1"/>
    <property type="match status" value="1"/>
</dbReference>
<dbReference type="InterPro" id="IPR043128">
    <property type="entry name" value="Rev_trsase/Diguanyl_cyclase"/>
</dbReference>
<evidence type="ECO:0000313" key="9">
    <source>
        <dbReference type="Proteomes" id="UP001378592"/>
    </source>
</evidence>
<gene>
    <name evidence="8" type="ORF">R5R35_007340</name>
</gene>
<dbReference type="InterPro" id="IPR021109">
    <property type="entry name" value="Peptidase_aspartic_dom_sf"/>
</dbReference>
<accession>A0AAN9VEG9</accession>
<keyword evidence="9" id="KW-1185">Reference proteome</keyword>
<keyword evidence="2" id="KW-0808">Transferase</keyword>
<dbReference type="AlphaFoldDB" id="A0AAN9VEG9"/>
<dbReference type="Gene3D" id="1.10.340.70">
    <property type="match status" value="1"/>
</dbReference>
<evidence type="ECO:0000256" key="1">
    <source>
        <dbReference type="ARBA" id="ARBA00012493"/>
    </source>
</evidence>
<keyword evidence="2" id="KW-0548">Nucleotidyltransferase</keyword>